<protein>
    <submittedName>
        <fullName evidence="3">Uncharacterized protein</fullName>
    </submittedName>
</protein>
<name>A0A1R3I3X0_9ROSI</name>
<feature type="domain" description="DUF7788" evidence="2">
    <location>
        <begin position="103"/>
        <end position="177"/>
    </location>
</feature>
<dbReference type="OrthoDB" id="1149618at2759"/>
<dbReference type="PANTHER" id="PTHR31373">
    <property type="entry name" value="OS06G0652100 PROTEIN"/>
    <property type="match status" value="1"/>
</dbReference>
<dbReference type="Pfam" id="PF11443">
    <property type="entry name" value="DUF2828"/>
    <property type="match status" value="1"/>
</dbReference>
<feature type="domain" description="DUF2828" evidence="1">
    <location>
        <begin position="2"/>
        <end position="45"/>
    </location>
</feature>
<reference evidence="4" key="1">
    <citation type="submission" date="2013-09" db="EMBL/GenBank/DDBJ databases">
        <title>Corchorus olitorius genome sequencing.</title>
        <authorList>
            <person name="Alam M."/>
            <person name="Haque M.S."/>
            <person name="Islam M.S."/>
            <person name="Emdad E.M."/>
            <person name="Islam M.M."/>
            <person name="Ahmed B."/>
            <person name="Halim A."/>
            <person name="Hossen Q.M.M."/>
            <person name="Hossain M.Z."/>
            <person name="Ahmed R."/>
            <person name="Khan M.M."/>
            <person name="Islam R."/>
            <person name="Rashid M.M."/>
            <person name="Khan S.A."/>
            <person name="Rahman M.S."/>
            <person name="Alam M."/>
            <person name="Yahiya A.S."/>
            <person name="Khan M.S."/>
            <person name="Azam M.S."/>
            <person name="Haque T."/>
            <person name="Lashkar M.Z.H."/>
            <person name="Akhand A.I."/>
            <person name="Morshed G."/>
            <person name="Roy S."/>
            <person name="Uddin K.S."/>
            <person name="Rabeya T."/>
            <person name="Hossain A.S."/>
            <person name="Chowdhury A."/>
            <person name="Snigdha A.R."/>
            <person name="Mortoza M.S."/>
            <person name="Matin S.A."/>
            <person name="Hoque S.M.E."/>
            <person name="Islam M.K."/>
            <person name="Roy D.K."/>
            <person name="Haider R."/>
            <person name="Moosa M.M."/>
            <person name="Elias S.M."/>
            <person name="Hasan A.M."/>
            <person name="Jahan S."/>
            <person name="Shafiuddin M."/>
            <person name="Mahmood N."/>
            <person name="Shommy N.S."/>
        </authorList>
    </citation>
    <scope>NUCLEOTIDE SEQUENCE [LARGE SCALE GENOMIC DNA]</scope>
    <source>
        <strain evidence="4">cv. O-4</strain>
    </source>
</reference>
<dbReference type="InterPro" id="IPR011205">
    <property type="entry name" value="UCP015417_vWA"/>
</dbReference>
<dbReference type="InterPro" id="IPR056690">
    <property type="entry name" value="DUF7788"/>
</dbReference>
<dbReference type="Proteomes" id="UP000187203">
    <property type="component" value="Unassembled WGS sequence"/>
</dbReference>
<sequence length="199" mass="22732">MFLSSGNPCLDLFFHVVPDTPPESLTQRLQLAWDHNPLTTLKLVSDVFTAFLKADVESLTSAIRFQTMGKVAVCRYLQCKRMVDDLLKKGCSGDVSCAPELQMDGMLKAEQMIRRLFVFSDMEFDQASTSRLWETDYQVIVSKFTAEGYGESIPQIVFWNLRDSKATPVPGNQNGVAFGWWVFKEFDQHVLGSRWRYKP</sequence>
<dbReference type="InterPro" id="IPR058580">
    <property type="entry name" value="DUF2828"/>
</dbReference>
<organism evidence="3 4">
    <name type="scientific">Corchorus olitorius</name>
    <dbReference type="NCBI Taxonomy" id="93759"/>
    <lineage>
        <taxon>Eukaryota</taxon>
        <taxon>Viridiplantae</taxon>
        <taxon>Streptophyta</taxon>
        <taxon>Embryophyta</taxon>
        <taxon>Tracheophyta</taxon>
        <taxon>Spermatophyta</taxon>
        <taxon>Magnoliopsida</taxon>
        <taxon>eudicotyledons</taxon>
        <taxon>Gunneridae</taxon>
        <taxon>Pentapetalae</taxon>
        <taxon>rosids</taxon>
        <taxon>malvids</taxon>
        <taxon>Malvales</taxon>
        <taxon>Malvaceae</taxon>
        <taxon>Grewioideae</taxon>
        <taxon>Apeibeae</taxon>
        <taxon>Corchorus</taxon>
    </lineage>
</organism>
<dbReference type="AlphaFoldDB" id="A0A1R3I3X0"/>
<dbReference type="PANTHER" id="PTHR31373:SF17">
    <property type="entry name" value="OS06G0652100 PROTEIN"/>
    <property type="match status" value="1"/>
</dbReference>
<proteinExistence type="predicted"/>
<comment type="caution">
    <text evidence="3">The sequence shown here is derived from an EMBL/GenBank/DDBJ whole genome shotgun (WGS) entry which is preliminary data.</text>
</comment>
<evidence type="ECO:0000313" key="4">
    <source>
        <dbReference type="Proteomes" id="UP000187203"/>
    </source>
</evidence>
<gene>
    <name evidence="3" type="ORF">COLO4_25234</name>
</gene>
<dbReference type="PIRSF" id="PIRSF015417">
    <property type="entry name" value="T31B5_30_vWA"/>
    <property type="match status" value="1"/>
</dbReference>
<dbReference type="EMBL" id="AWUE01018969">
    <property type="protein sequence ID" value="OMO77287.1"/>
    <property type="molecule type" value="Genomic_DNA"/>
</dbReference>
<dbReference type="Pfam" id="PF25043">
    <property type="entry name" value="DUF7788"/>
    <property type="match status" value="1"/>
</dbReference>
<evidence type="ECO:0000259" key="2">
    <source>
        <dbReference type="Pfam" id="PF25043"/>
    </source>
</evidence>
<accession>A0A1R3I3X0</accession>
<evidence type="ECO:0000313" key="3">
    <source>
        <dbReference type="EMBL" id="OMO77287.1"/>
    </source>
</evidence>
<keyword evidence="4" id="KW-1185">Reference proteome</keyword>
<evidence type="ECO:0000259" key="1">
    <source>
        <dbReference type="Pfam" id="PF11443"/>
    </source>
</evidence>